<keyword evidence="3" id="KW-1185">Reference proteome</keyword>
<feature type="region of interest" description="Disordered" evidence="1">
    <location>
        <begin position="29"/>
        <end position="62"/>
    </location>
</feature>
<reference evidence="2 3" key="1">
    <citation type="submission" date="2016-07" db="EMBL/GenBank/DDBJ databases">
        <title>Multiple horizontal gene transfer events from other fungi enriched the ability of initially mycotrophic Trichoderma (Ascomycota) to feed on dead plant biomass.</title>
        <authorList>
            <consortium name="DOE Joint Genome Institute"/>
            <person name="Aerts A."/>
            <person name="Atanasova L."/>
            <person name="Chenthamara K."/>
            <person name="Zhang J."/>
            <person name="Grujic M."/>
            <person name="Henrissat B."/>
            <person name="Kuo A."/>
            <person name="Salamov A."/>
            <person name="Lipzen A."/>
            <person name="Labutti K."/>
            <person name="Barry K."/>
            <person name="Miao Y."/>
            <person name="Rahimi M.J."/>
            <person name="Shen Q."/>
            <person name="Grigoriev I.V."/>
            <person name="Kubicek C.P."/>
            <person name="Druzhinina I.S."/>
        </authorList>
    </citation>
    <scope>NUCLEOTIDE SEQUENCE [LARGE SCALE GENOMIC DNA]</scope>
    <source>
        <strain evidence="2 3">CBS 433.97</strain>
    </source>
</reference>
<dbReference type="EMBL" id="KZ679270">
    <property type="protein sequence ID" value="PTB36400.1"/>
    <property type="molecule type" value="Genomic_DNA"/>
</dbReference>
<evidence type="ECO:0000313" key="2">
    <source>
        <dbReference type="EMBL" id="PTB36400.1"/>
    </source>
</evidence>
<sequence length="150" mass="16413">MSNSSHIDKELEQVQGREKRAYTHLYTQLGLNPLPDRPSASTSLAGGAAPPPIPPRNPARGEHYKCNRADIVSCNLPQNEVVKQEQEQQAQHNSMAAEKADHGRAEETEASCADYGGDIDTEKKSNVIINDLSNAIGLALDEWKDVSNHN</sequence>
<feature type="region of interest" description="Disordered" evidence="1">
    <location>
        <begin position="82"/>
        <end position="117"/>
    </location>
</feature>
<evidence type="ECO:0000256" key="1">
    <source>
        <dbReference type="SAM" id="MobiDB-lite"/>
    </source>
</evidence>
<dbReference type="Proteomes" id="UP000240493">
    <property type="component" value="Unassembled WGS sequence"/>
</dbReference>
<name>A0A2T3YUZ5_TRIA4</name>
<gene>
    <name evidence="2" type="ORF">M441DRAFT_51136</name>
</gene>
<feature type="compositionally biased region" description="Basic and acidic residues" evidence="1">
    <location>
        <begin position="98"/>
        <end position="107"/>
    </location>
</feature>
<protein>
    <submittedName>
        <fullName evidence="2">Uncharacterized protein</fullName>
    </submittedName>
</protein>
<accession>A0A2T3YUZ5</accession>
<organism evidence="2 3">
    <name type="scientific">Trichoderma asperellum (strain ATCC 204424 / CBS 433.97 / NBRC 101777)</name>
    <dbReference type="NCBI Taxonomy" id="1042311"/>
    <lineage>
        <taxon>Eukaryota</taxon>
        <taxon>Fungi</taxon>
        <taxon>Dikarya</taxon>
        <taxon>Ascomycota</taxon>
        <taxon>Pezizomycotina</taxon>
        <taxon>Sordariomycetes</taxon>
        <taxon>Hypocreomycetidae</taxon>
        <taxon>Hypocreales</taxon>
        <taxon>Hypocreaceae</taxon>
        <taxon>Trichoderma</taxon>
    </lineage>
</organism>
<evidence type="ECO:0000313" key="3">
    <source>
        <dbReference type="Proteomes" id="UP000240493"/>
    </source>
</evidence>
<proteinExistence type="predicted"/>
<dbReference type="AlphaFoldDB" id="A0A2T3YUZ5"/>